<evidence type="ECO:0000256" key="2">
    <source>
        <dbReference type="ARBA" id="ARBA00022691"/>
    </source>
</evidence>
<comment type="catalytic activity">
    <reaction evidence="6">
        <text>arsenic triglutathione + [thioredoxin]-dithiol + S-adenosyl-L-methionine + 2 H2O = methylarsonous acid + [thioredoxin]-disulfide + 3 glutathione + S-adenosyl-L-homocysteine + H(+)</text>
        <dbReference type="Rhea" id="RHEA:69460"/>
        <dbReference type="Rhea" id="RHEA-COMP:10698"/>
        <dbReference type="Rhea" id="RHEA-COMP:10700"/>
        <dbReference type="ChEBI" id="CHEBI:15377"/>
        <dbReference type="ChEBI" id="CHEBI:15378"/>
        <dbReference type="ChEBI" id="CHEBI:17826"/>
        <dbReference type="ChEBI" id="CHEBI:29950"/>
        <dbReference type="ChEBI" id="CHEBI:50058"/>
        <dbReference type="ChEBI" id="CHEBI:57856"/>
        <dbReference type="ChEBI" id="CHEBI:57925"/>
        <dbReference type="ChEBI" id="CHEBI:59789"/>
        <dbReference type="ChEBI" id="CHEBI:183640"/>
        <dbReference type="EC" id="2.1.1.137"/>
    </reaction>
</comment>
<dbReference type="Proteomes" id="UP000431533">
    <property type="component" value="Unassembled WGS sequence"/>
</dbReference>
<sequence length="199" mass="21634">MNTTSSVTAQMVVDHYSALAREDDAKNTDHIKKVAESFGYAPEDLASIPEGANLGVSCGNSLAVAKLRPGETVIDLGSGAGFDVFQAARKVRSKGLSIGVDMSRDMLDRAQTNASKTSITNVKFILSPITKIPLECENANCIMSNCVINLLPVDEKPLCFSEVYRLLRPGGRLALSDILAKKEIPKALRRVVCWLHWRS</sequence>
<dbReference type="InterPro" id="IPR026669">
    <property type="entry name" value="Arsenite_MeTrfase-like"/>
</dbReference>
<evidence type="ECO:0000256" key="8">
    <source>
        <dbReference type="ARBA" id="ARBA00048428"/>
    </source>
</evidence>
<dbReference type="InterPro" id="IPR025714">
    <property type="entry name" value="Methyltranfer_dom"/>
</dbReference>
<name>A0A8H8R7S3_9HELO</name>
<comment type="similarity">
    <text evidence="3">Belongs to the methyltransferase superfamily. Arsenite methyltransferase family.</text>
</comment>
<dbReference type="InterPro" id="IPR029063">
    <property type="entry name" value="SAM-dependent_MTases_sf"/>
</dbReference>
<dbReference type="OrthoDB" id="66144at2759"/>
<dbReference type="CDD" id="cd02440">
    <property type="entry name" value="AdoMet_MTases"/>
    <property type="match status" value="1"/>
</dbReference>
<dbReference type="GO" id="GO:0032259">
    <property type="term" value="P:methylation"/>
    <property type="evidence" value="ECO:0007669"/>
    <property type="project" value="UniProtKB-KW"/>
</dbReference>
<keyword evidence="10" id="KW-0489">Methyltransferase</keyword>
<evidence type="ECO:0000313" key="10">
    <source>
        <dbReference type="EMBL" id="TVY28384.1"/>
    </source>
</evidence>
<dbReference type="SUPFAM" id="SSF53335">
    <property type="entry name" value="S-adenosyl-L-methionine-dependent methyltransferases"/>
    <property type="match status" value="1"/>
</dbReference>
<evidence type="ECO:0000256" key="6">
    <source>
        <dbReference type="ARBA" id="ARBA00047941"/>
    </source>
</evidence>
<accession>A0A8H8R7S3</accession>
<evidence type="ECO:0000256" key="1">
    <source>
        <dbReference type="ARBA" id="ARBA00022679"/>
    </source>
</evidence>
<evidence type="ECO:0000256" key="4">
    <source>
        <dbReference type="ARBA" id="ARBA00034521"/>
    </source>
</evidence>
<keyword evidence="2" id="KW-0949">S-adenosyl-L-methionine</keyword>
<dbReference type="EC" id="2.1.1.137" evidence="4"/>
<feature type="domain" description="Methyltransferase" evidence="9">
    <location>
        <begin position="69"/>
        <end position="189"/>
    </location>
</feature>
<keyword evidence="1 10" id="KW-0808">Transferase</keyword>
<evidence type="ECO:0000259" key="9">
    <source>
        <dbReference type="Pfam" id="PF13847"/>
    </source>
</evidence>
<reference evidence="10 11" key="1">
    <citation type="submission" date="2018-05" db="EMBL/GenBank/DDBJ databases">
        <title>Genome sequencing and assembly of the regulated plant pathogen Lachnellula willkommii and related sister species for the development of diagnostic species identification markers.</title>
        <authorList>
            <person name="Giroux E."/>
            <person name="Bilodeau G."/>
        </authorList>
    </citation>
    <scope>NUCLEOTIDE SEQUENCE [LARGE SCALE GENOMIC DNA]</scope>
    <source>
        <strain evidence="10 11">CBS 185.66</strain>
    </source>
</reference>
<comment type="catalytic activity">
    <reaction evidence="8">
        <text>arsenic triglutathione + 3 [thioredoxin]-dithiol + 3 S-adenosyl-L-methionine = trimethylarsine + 3 [thioredoxin]-disulfide + 3 glutathione + 3 S-adenosyl-L-homocysteine + 3 H(+)</text>
        <dbReference type="Rhea" id="RHEA:69432"/>
        <dbReference type="Rhea" id="RHEA-COMP:10698"/>
        <dbReference type="Rhea" id="RHEA-COMP:10700"/>
        <dbReference type="ChEBI" id="CHEBI:15378"/>
        <dbReference type="ChEBI" id="CHEBI:27130"/>
        <dbReference type="ChEBI" id="CHEBI:29950"/>
        <dbReference type="ChEBI" id="CHEBI:50058"/>
        <dbReference type="ChEBI" id="CHEBI:57856"/>
        <dbReference type="ChEBI" id="CHEBI:57925"/>
        <dbReference type="ChEBI" id="CHEBI:59789"/>
        <dbReference type="ChEBI" id="CHEBI:183640"/>
        <dbReference type="EC" id="2.1.1.137"/>
    </reaction>
</comment>
<dbReference type="RefSeq" id="XP_031007172.1">
    <property type="nucleotide sequence ID" value="XM_031149450.1"/>
</dbReference>
<proteinExistence type="inferred from homology"/>
<organism evidence="10 11">
    <name type="scientific">Lachnellula hyalina</name>
    <dbReference type="NCBI Taxonomy" id="1316788"/>
    <lineage>
        <taxon>Eukaryota</taxon>
        <taxon>Fungi</taxon>
        <taxon>Dikarya</taxon>
        <taxon>Ascomycota</taxon>
        <taxon>Pezizomycotina</taxon>
        <taxon>Leotiomycetes</taxon>
        <taxon>Helotiales</taxon>
        <taxon>Lachnaceae</taxon>
        <taxon>Lachnellula</taxon>
    </lineage>
</organism>
<protein>
    <recommendedName>
        <fullName evidence="5">Arsenite methyltransferase</fullName>
        <ecNumber evidence="4">2.1.1.137</ecNumber>
    </recommendedName>
</protein>
<keyword evidence="11" id="KW-1185">Reference proteome</keyword>
<evidence type="ECO:0000313" key="11">
    <source>
        <dbReference type="Proteomes" id="UP000431533"/>
    </source>
</evidence>
<comment type="catalytic activity">
    <reaction evidence="7">
        <text>arsenic triglutathione + 2 [thioredoxin]-dithiol + 2 S-adenosyl-L-methionine + H2O = dimethylarsinous acid + 2 [thioredoxin]-disulfide + 3 glutathione + 2 S-adenosyl-L-homocysteine + 2 H(+)</text>
        <dbReference type="Rhea" id="RHEA:69464"/>
        <dbReference type="Rhea" id="RHEA-COMP:10698"/>
        <dbReference type="Rhea" id="RHEA-COMP:10700"/>
        <dbReference type="ChEBI" id="CHEBI:15377"/>
        <dbReference type="ChEBI" id="CHEBI:15378"/>
        <dbReference type="ChEBI" id="CHEBI:23808"/>
        <dbReference type="ChEBI" id="CHEBI:29950"/>
        <dbReference type="ChEBI" id="CHEBI:50058"/>
        <dbReference type="ChEBI" id="CHEBI:57856"/>
        <dbReference type="ChEBI" id="CHEBI:57925"/>
        <dbReference type="ChEBI" id="CHEBI:59789"/>
        <dbReference type="ChEBI" id="CHEBI:183640"/>
        <dbReference type="EC" id="2.1.1.137"/>
    </reaction>
</comment>
<dbReference type="Pfam" id="PF13847">
    <property type="entry name" value="Methyltransf_31"/>
    <property type="match status" value="1"/>
</dbReference>
<evidence type="ECO:0000256" key="3">
    <source>
        <dbReference type="ARBA" id="ARBA00034487"/>
    </source>
</evidence>
<dbReference type="PANTHER" id="PTHR43675">
    <property type="entry name" value="ARSENITE METHYLTRANSFERASE"/>
    <property type="match status" value="1"/>
</dbReference>
<dbReference type="Gene3D" id="3.40.50.150">
    <property type="entry name" value="Vaccinia Virus protein VP39"/>
    <property type="match status" value="1"/>
</dbReference>
<dbReference type="AlphaFoldDB" id="A0A8H8R7S3"/>
<dbReference type="EMBL" id="QGMH01000032">
    <property type="protein sequence ID" value="TVY28384.1"/>
    <property type="molecule type" value="Genomic_DNA"/>
</dbReference>
<evidence type="ECO:0000256" key="5">
    <source>
        <dbReference type="ARBA" id="ARBA00034545"/>
    </source>
</evidence>
<evidence type="ECO:0000256" key="7">
    <source>
        <dbReference type="ARBA" id="ARBA00047943"/>
    </source>
</evidence>
<comment type="caution">
    <text evidence="10">The sequence shown here is derived from an EMBL/GenBank/DDBJ whole genome shotgun (WGS) entry which is preliminary data.</text>
</comment>
<dbReference type="PANTHER" id="PTHR43675:SF8">
    <property type="entry name" value="ARSENITE METHYLTRANSFERASE"/>
    <property type="match status" value="1"/>
</dbReference>
<gene>
    <name evidence="10" type="primary">arsM</name>
    <name evidence="10" type="ORF">LHYA1_G004491</name>
</gene>
<dbReference type="GeneID" id="41984689"/>
<dbReference type="GO" id="GO:0030791">
    <property type="term" value="F:arsenite methyltransferase activity"/>
    <property type="evidence" value="ECO:0007669"/>
    <property type="project" value="UniProtKB-EC"/>
</dbReference>